<dbReference type="OrthoDB" id="9816072at2"/>
<sequence length="326" mass="35052">MLSDRLPLLLGALPPVRRVVVFRPRAGTDLRVLKGAEVQIVQGFKPDFDSFAKEGYDTRIAPEGQFDLVLVAVPRAKAEARALIADAVRRGERVIVDGQKTDGIDSLLKDIRKRVPVEQVVSKAHGKAFAFCGGDFSDWADPGPLHLVDGFVTRFGVFSADRIDKASEALVAALPERLPPTVADLGAGWGYLSRHILAHDGVEVLHVVEAEAAALACARENIGDPRAVFHWEDATRFTPPRPLDAVVMNPPFHSSRAADPALGQAFIAAAATMLAPNGMLWMVANRHLPYEATLATHFGTVAEIGGTSGFKVLHATKPLRRTATGA</sequence>
<dbReference type="CDD" id="cd02440">
    <property type="entry name" value="AdoMet_MTases"/>
    <property type="match status" value="1"/>
</dbReference>
<reference evidence="5 6" key="1">
    <citation type="journal article" date="2014" name="Int. J. Syst. Evol. Microbiol.">
        <title>Celeribacter indicus sp. nov., a polycyclic aromatic hydrocarbon-degrading bacterium from deep-sea sediment and reclassification of Huaishuia halophila as Celeribacter halophilus comb. nov.</title>
        <authorList>
            <person name="Lai Q."/>
            <person name="Cao J."/>
            <person name="Yuan J."/>
            <person name="Li F."/>
            <person name="Shao Z."/>
        </authorList>
    </citation>
    <scope>NUCLEOTIDE SEQUENCE [LARGE SCALE GENOMIC DNA]</scope>
    <source>
        <strain evidence="5">P73</strain>
    </source>
</reference>
<dbReference type="STRING" id="1208324.P73_4197"/>
<dbReference type="AlphaFoldDB" id="A0A0B5E9A8"/>
<dbReference type="InterPro" id="IPR046977">
    <property type="entry name" value="RsmC/RlmG"/>
</dbReference>
<dbReference type="RefSeq" id="WP_043871103.1">
    <property type="nucleotide sequence ID" value="NZ_CP004393.1"/>
</dbReference>
<dbReference type="SUPFAM" id="SSF53335">
    <property type="entry name" value="S-adenosyl-L-methionine-dependent methyltransferases"/>
    <property type="match status" value="1"/>
</dbReference>
<dbReference type="InterPro" id="IPR029063">
    <property type="entry name" value="SAM-dependent_MTases_sf"/>
</dbReference>
<accession>A0A0B5E9A8</accession>
<protein>
    <submittedName>
        <fullName evidence="5">Ribosomal RNA small subunit methyltransferase C</fullName>
    </submittedName>
</protein>
<keyword evidence="3" id="KW-0949">S-adenosyl-L-methionine</keyword>
<evidence type="ECO:0000313" key="6">
    <source>
        <dbReference type="Proteomes" id="UP000031521"/>
    </source>
</evidence>
<dbReference type="GO" id="GO:0032259">
    <property type="term" value="P:methylation"/>
    <property type="evidence" value="ECO:0007669"/>
    <property type="project" value="UniProtKB-KW"/>
</dbReference>
<dbReference type="GO" id="GO:0008757">
    <property type="term" value="F:S-adenosylmethionine-dependent methyltransferase activity"/>
    <property type="evidence" value="ECO:0007669"/>
    <property type="project" value="InterPro"/>
</dbReference>
<dbReference type="Proteomes" id="UP000031521">
    <property type="component" value="Chromosome"/>
</dbReference>
<feature type="domain" description="Methyltransferase small" evidence="4">
    <location>
        <begin position="151"/>
        <end position="313"/>
    </location>
</feature>
<name>A0A0B5E9A8_9RHOB</name>
<keyword evidence="1 5" id="KW-0489">Methyltransferase</keyword>
<evidence type="ECO:0000256" key="3">
    <source>
        <dbReference type="ARBA" id="ARBA00022691"/>
    </source>
</evidence>
<evidence type="ECO:0000256" key="2">
    <source>
        <dbReference type="ARBA" id="ARBA00022679"/>
    </source>
</evidence>
<gene>
    <name evidence="5" type="ORF">P73_4197</name>
</gene>
<dbReference type="Gene3D" id="3.40.50.150">
    <property type="entry name" value="Vaccinia Virus protein VP39"/>
    <property type="match status" value="2"/>
</dbReference>
<dbReference type="KEGG" id="cid:P73_4197"/>
<dbReference type="Pfam" id="PF05175">
    <property type="entry name" value="MTS"/>
    <property type="match status" value="1"/>
</dbReference>
<keyword evidence="6" id="KW-1185">Reference proteome</keyword>
<dbReference type="HOGENOM" id="CLU_049581_1_0_5"/>
<dbReference type="EMBL" id="CP004393">
    <property type="protein sequence ID" value="AJE48912.1"/>
    <property type="molecule type" value="Genomic_DNA"/>
</dbReference>
<dbReference type="PANTHER" id="PTHR47816">
    <property type="entry name" value="RIBOSOMAL RNA SMALL SUBUNIT METHYLTRANSFERASE C"/>
    <property type="match status" value="1"/>
</dbReference>
<evidence type="ECO:0000313" key="5">
    <source>
        <dbReference type="EMBL" id="AJE48912.1"/>
    </source>
</evidence>
<proteinExistence type="predicted"/>
<evidence type="ECO:0000259" key="4">
    <source>
        <dbReference type="Pfam" id="PF05175"/>
    </source>
</evidence>
<evidence type="ECO:0000256" key="1">
    <source>
        <dbReference type="ARBA" id="ARBA00022603"/>
    </source>
</evidence>
<dbReference type="PANTHER" id="PTHR47816:SF4">
    <property type="entry name" value="RIBOSOMAL RNA SMALL SUBUNIT METHYLTRANSFERASE C"/>
    <property type="match status" value="1"/>
</dbReference>
<organism evidence="5 6">
    <name type="scientific">Celeribacter indicus</name>
    <dbReference type="NCBI Taxonomy" id="1208324"/>
    <lineage>
        <taxon>Bacteria</taxon>
        <taxon>Pseudomonadati</taxon>
        <taxon>Pseudomonadota</taxon>
        <taxon>Alphaproteobacteria</taxon>
        <taxon>Rhodobacterales</taxon>
        <taxon>Roseobacteraceae</taxon>
        <taxon>Celeribacter</taxon>
    </lineage>
</organism>
<keyword evidence="2 5" id="KW-0808">Transferase</keyword>
<dbReference type="InterPro" id="IPR007848">
    <property type="entry name" value="Small_mtfrase_dom"/>
</dbReference>